<evidence type="ECO:0000313" key="3">
    <source>
        <dbReference type="Proteomes" id="UP000551878"/>
    </source>
</evidence>
<dbReference type="RefSeq" id="WP_184663244.1">
    <property type="nucleotide sequence ID" value="NZ_JACHHB010000003.1"/>
</dbReference>
<comment type="caution">
    <text evidence="2">The sequence shown here is derived from an EMBL/GenBank/DDBJ whole genome shotgun (WGS) entry which is preliminary data.</text>
</comment>
<accession>A0A840QN55</accession>
<reference evidence="2 3" key="1">
    <citation type="submission" date="2020-08" db="EMBL/GenBank/DDBJ databases">
        <title>Genomic Encyclopedia of Type Strains, Phase IV (KMG-IV): sequencing the most valuable type-strain genomes for metagenomic binning, comparative biology and taxonomic classification.</title>
        <authorList>
            <person name="Goeker M."/>
        </authorList>
    </citation>
    <scope>NUCLEOTIDE SEQUENCE [LARGE SCALE GENOMIC DNA]</scope>
    <source>
        <strain evidence="2 3">DSM 24696</strain>
    </source>
</reference>
<dbReference type="Proteomes" id="UP000551878">
    <property type="component" value="Unassembled WGS sequence"/>
</dbReference>
<gene>
    <name evidence="2" type="ORF">HNQ41_000932</name>
</gene>
<dbReference type="PROSITE" id="PS51257">
    <property type="entry name" value="PROKAR_LIPOPROTEIN"/>
    <property type="match status" value="1"/>
</dbReference>
<keyword evidence="1" id="KW-0732">Signal</keyword>
<sequence>MLVKRKWTFFFLTTALSLLLVGCSVSEEEVIDYAEGMFAEKVETEPAEQNTETDNFDLYLPSFATINEEDENNLLIEERNRMYVLFADEYMDMPKDIGGLKEKLNIEDEPLILEMENFDGGDTFLFIKPYDHGEGDDEDSENYEVVIGFNEMKISSILPISDLAEGTEEMFDIVRSAEKSE</sequence>
<protein>
    <recommendedName>
        <fullName evidence="4">Lipoprotein</fullName>
    </recommendedName>
</protein>
<dbReference type="EMBL" id="JACHHB010000003">
    <property type="protein sequence ID" value="MBB5172788.1"/>
    <property type="molecule type" value="Genomic_DNA"/>
</dbReference>
<organism evidence="2 3">
    <name type="scientific">Texcoconibacillus texcoconensis</name>
    <dbReference type="NCBI Taxonomy" id="1095777"/>
    <lineage>
        <taxon>Bacteria</taxon>
        <taxon>Bacillati</taxon>
        <taxon>Bacillota</taxon>
        <taxon>Bacilli</taxon>
        <taxon>Bacillales</taxon>
        <taxon>Bacillaceae</taxon>
        <taxon>Texcoconibacillus</taxon>
    </lineage>
</organism>
<name>A0A840QN55_9BACI</name>
<keyword evidence="3" id="KW-1185">Reference proteome</keyword>
<feature type="chain" id="PRO_5033042230" description="Lipoprotein" evidence="1">
    <location>
        <begin position="27"/>
        <end position="181"/>
    </location>
</feature>
<evidence type="ECO:0000256" key="1">
    <source>
        <dbReference type="SAM" id="SignalP"/>
    </source>
</evidence>
<dbReference type="AlphaFoldDB" id="A0A840QN55"/>
<evidence type="ECO:0008006" key="4">
    <source>
        <dbReference type="Google" id="ProtNLM"/>
    </source>
</evidence>
<proteinExistence type="predicted"/>
<feature type="signal peptide" evidence="1">
    <location>
        <begin position="1"/>
        <end position="26"/>
    </location>
</feature>
<evidence type="ECO:0000313" key="2">
    <source>
        <dbReference type="EMBL" id="MBB5172788.1"/>
    </source>
</evidence>